<dbReference type="SUPFAM" id="SSF47802">
    <property type="entry name" value="DNA polymerase beta, N-terminal domain-like"/>
    <property type="match status" value="1"/>
</dbReference>
<dbReference type="Gene3D" id="3.20.20.140">
    <property type="entry name" value="Metal-dependent hydrolases"/>
    <property type="match status" value="1"/>
</dbReference>
<evidence type="ECO:0000313" key="3">
    <source>
        <dbReference type="Proteomes" id="UP000267536"/>
    </source>
</evidence>
<dbReference type="GO" id="GO:0042578">
    <property type="term" value="F:phosphoric ester hydrolase activity"/>
    <property type="evidence" value="ECO:0007669"/>
    <property type="project" value="TreeGrafter"/>
</dbReference>
<protein>
    <submittedName>
        <fullName evidence="2">PHP domain-containing protein</fullName>
    </submittedName>
</protein>
<dbReference type="InterPro" id="IPR003141">
    <property type="entry name" value="Pol/His_phosphatase_N"/>
</dbReference>
<dbReference type="InterPro" id="IPR016195">
    <property type="entry name" value="Pol/histidinol_Pase-like"/>
</dbReference>
<organism evidence="2 3">
    <name type="scientific">Gordonia oryzae</name>
    <dbReference type="NCBI Taxonomy" id="2487349"/>
    <lineage>
        <taxon>Bacteria</taxon>
        <taxon>Bacillati</taxon>
        <taxon>Actinomycetota</taxon>
        <taxon>Actinomycetes</taxon>
        <taxon>Mycobacteriales</taxon>
        <taxon>Gordoniaceae</taxon>
        <taxon>Gordonia</taxon>
    </lineage>
</organism>
<dbReference type="SUPFAM" id="SSF89550">
    <property type="entry name" value="PHP domain-like"/>
    <property type="match status" value="1"/>
</dbReference>
<comment type="caution">
    <text evidence="2">The sequence shown here is derived from an EMBL/GenBank/DDBJ whole genome shotgun (WGS) entry which is preliminary data.</text>
</comment>
<dbReference type="InterPro" id="IPR050243">
    <property type="entry name" value="PHP_phosphatase"/>
</dbReference>
<dbReference type="OrthoDB" id="9808747at2"/>
<dbReference type="EMBL" id="RKMH01000013">
    <property type="protein sequence ID" value="RPA58099.1"/>
    <property type="molecule type" value="Genomic_DNA"/>
</dbReference>
<dbReference type="GO" id="GO:0008270">
    <property type="term" value="F:zinc ion binding"/>
    <property type="evidence" value="ECO:0007669"/>
    <property type="project" value="TreeGrafter"/>
</dbReference>
<dbReference type="NCBIfam" id="NF005928">
    <property type="entry name" value="PRK07945.1"/>
    <property type="match status" value="1"/>
</dbReference>
<dbReference type="Pfam" id="PF14716">
    <property type="entry name" value="HHH_8"/>
    <property type="match status" value="1"/>
</dbReference>
<dbReference type="InterPro" id="IPR004013">
    <property type="entry name" value="PHP_dom"/>
</dbReference>
<dbReference type="SMART" id="SM00481">
    <property type="entry name" value="POLIIIAc"/>
    <property type="match status" value="1"/>
</dbReference>
<dbReference type="InterPro" id="IPR010996">
    <property type="entry name" value="HHH_MUS81"/>
</dbReference>
<gene>
    <name evidence="2" type="ORF">EF294_16710</name>
</gene>
<dbReference type="FunFam" id="3.20.20.140:FF:000047">
    <property type="entry name" value="PHP domain-containing protein"/>
    <property type="match status" value="1"/>
</dbReference>
<dbReference type="InterPro" id="IPR047967">
    <property type="entry name" value="PolX_PHP"/>
</dbReference>
<feature type="domain" description="Polymerase/histidinol phosphatase N-terminal" evidence="1">
    <location>
        <begin position="108"/>
        <end position="196"/>
    </location>
</feature>
<dbReference type="GO" id="GO:0005829">
    <property type="term" value="C:cytosol"/>
    <property type="evidence" value="ECO:0007669"/>
    <property type="project" value="TreeGrafter"/>
</dbReference>
<accession>A0A3N4G5I5</accession>
<dbReference type="AlphaFoldDB" id="A0A3N4G5I5"/>
<name>A0A3N4G5I5_9ACTN</name>
<proteinExistence type="predicted"/>
<reference evidence="2 3" key="1">
    <citation type="submission" date="2018-11" db="EMBL/GenBank/DDBJ databases">
        <title>Draft genome sequence of Gordonia sp. RS15-1S isolated from rice stems.</title>
        <authorList>
            <person name="Muangham S."/>
        </authorList>
    </citation>
    <scope>NUCLEOTIDE SEQUENCE [LARGE SCALE GENOMIC DNA]</scope>
    <source>
        <strain evidence="2 3">RS15-1S</strain>
    </source>
</reference>
<dbReference type="Gene3D" id="1.10.150.110">
    <property type="entry name" value="DNA polymerase beta, N-terminal domain-like"/>
    <property type="match status" value="1"/>
</dbReference>
<dbReference type="PANTHER" id="PTHR36928:SF1">
    <property type="entry name" value="PHOSPHATASE YCDX-RELATED"/>
    <property type="match status" value="1"/>
</dbReference>
<sequence length="354" mass="38231">MEPLSAPVEPIVALQRIAWLLERQRESTYRVEAFRKAARAAARLDPDDLESRSREGTLTLITGIGKTTATVIAEALDGDLPEYLARLQSTESPYPPGAAADLVAAARGDCHGHTDASDGGAPLTEMAAAATAFGLEWLAVTDHSPRLTVAHGLSAERLADQIDQIEAYNRGANMTGRRLPDTQVRLLAGIEVDILDDGALDQTDALLDRLDIVTASVHSALRMEHDAMTRRLVAAATDPRVDVPGHCTGRRVLTGRGHRPPSSFDAREVFEACATHQTAVEINSRPERVDPPDELVTMAIEAGCLFAIDSDAHAPGQLEFTVLGAQRAHEHGIDPDRIITTWPVDRLLAWAGHR</sequence>
<dbReference type="Proteomes" id="UP000267536">
    <property type="component" value="Unassembled WGS sequence"/>
</dbReference>
<dbReference type="InterPro" id="IPR027421">
    <property type="entry name" value="DNA_pol_lamdba_lyase_dom_sf"/>
</dbReference>
<dbReference type="CDD" id="cd07436">
    <property type="entry name" value="PHP_PolX"/>
    <property type="match status" value="1"/>
</dbReference>
<dbReference type="PANTHER" id="PTHR36928">
    <property type="entry name" value="PHOSPHATASE YCDX-RELATED"/>
    <property type="match status" value="1"/>
</dbReference>
<evidence type="ECO:0000259" key="1">
    <source>
        <dbReference type="SMART" id="SM00481"/>
    </source>
</evidence>
<evidence type="ECO:0000313" key="2">
    <source>
        <dbReference type="EMBL" id="RPA58099.1"/>
    </source>
</evidence>
<keyword evidence="3" id="KW-1185">Reference proteome</keyword>
<dbReference type="Pfam" id="PF02811">
    <property type="entry name" value="PHP"/>
    <property type="match status" value="1"/>
</dbReference>